<evidence type="ECO:0000256" key="5">
    <source>
        <dbReference type="ARBA" id="ARBA00061278"/>
    </source>
</evidence>
<evidence type="ECO:0000256" key="1">
    <source>
        <dbReference type="ARBA" id="ARBA00023002"/>
    </source>
</evidence>
<keyword evidence="1 9" id="KW-0560">Oxidoreductase</keyword>
<evidence type="ECO:0000256" key="6">
    <source>
        <dbReference type="ARBA" id="ARBA00066661"/>
    </source>
</evidence>
<dbReference type="CDD" id="cd05301">
    <property type="entry name" value="GDH"/>
    <property type="match status" value="1"/>
</dbReference>
<feature type="domain" description="D-isomer specific 2-hydroxyacid dehydrogenase catalytic" evidence="10">
    <location>
        <begin position="66"/>
        <end position="381"/>
    </location>
</feature>
<dbReference type="InterPro" id="IPR036291">
    <property type="entry name" value="NAD(P)-bd_dom_sf"/>
</dbReference>
<dbReference type="AlphaFoldDB" id="A0A1I2BN48"/>
<dbReference type="SUPFAM" id="SSF52283">
    <property type="entry name" value="Formate/glycerate dehydrogenase catalytic domain-like"/>
    <property type="match status" value="1"/>
</dbReference>
<evidence type="ECO:0000256" key="2">
    <source>
        <dbReference type="ARBA" id="ARBA00051801"/>
    </source>
</evidence>
<dbReference type="InterPro" id="IPR006139">
    <property type="entry name" value="D-isomer_2_OHA_DH_cat_dom"/>
</dbReference>
<dbReference type="GO" id="GO:0016618">
    <property type="term" value="F:hydroxypyruvate reductase [NAD(P)H] activity"/>
    <property type="evidence" value="ECO:0007669"/>
    <property type="project" value="UniProtKB-EC"/>
</dbReference>
<dbReference type="PROSITE" id="PS00065">
    <property type="entry name" value="D_2_HYDROXYACID_DH_1"/>
    <property type="match status" value="1"/>
</dbReference>
<comment type="catalytic activity">
    <reaction evidence="3">
        <text>(R)-glycerate + NADP(+) = 3-hydroxypyruvate + NADPH + H(+)</text>
        <dbReference type="Rhea" id="RHEA:18657"/>
        <dbReference type="ChEBI" id="CHEBI:15378"/>
        <dbReference type="ChEBI" id="CHEBI:16659"/>
        <dbReference type="ChEBI" id="CHEBI:17180"/>
        <dbReference type="ChEBI" id="CHEBI:57783"/>
        <dbReference type="ChEBI" id="CHEBI:58349"/>
        <dbReference type="EC" id="1.1.1.81"/>
    </reaction>
</comment>
<protein>
    <recommendedName>
        <fullName evidence="8">Glyoxylate/hydroxypyruvate reductase B</fullName>
        <ecNumber evidence="6">1.1.1.79</ecNumber>
        <ecNumber evidence="7">1.1.1.81</ecNumber>
    </recommendedName>
</protein>
<organism evidence="12 13">
    <name type="scientific">Alteribacillus iranensis</name>
    <dbReference type="NCBI Taxonomy" id="930128"/>
    <lineage>
        <taxon>Bacteria</taxon>
        <taxon>Bacillati</taxon>
        <taxon>Bacillota</taxon>
        <taxon>Bacilli</taxon>
        <taxon>Bacillales</taxon>
        <taxon>Bacillaceae</taxon>
        <taxon>Alteribacillus</taxon>
    </lineage>
</organism>
<evidence type="ECO:0000313" key="13">
    <source>
        <dbReference type="Proteomes" id="UP000199516"/>
    </source>
</evidence>
<dbReference type="Proteomes" id="UP000199516">
    <property type="component" value="Unassembled WGS sequence"/>
</dbReference>
<keyword evidence="13" id="KW-1185">Reference proteome</keyword>
<evidence type="ECO:0000256" key="4">
    <source>
        <dbReference type="ARBA" id="ARBA00052769"/>
    </source>
</evidence>
<dbReference type="EC" id="1.1.1.81" evidence="7"/>
<feature type="domain" description="D-isomer specific 2-hydroxyacid dehydrogenase NAD-binding" evidence="11">
    <location>
        <begin position="169"/>
        <end position="349"/>
    </location>
</feature>
<dbReference type="STRING" id="930128.SAMN05192532_102412"/>
<dbReference type="PANTHER" id="PTHR10996">
    <property type="entry name" value="2-HYDROXYACID DEHYDROGENASE-RELATED"/>
    <property type="match status" value="1"/>
</dbReference>
<dbReference type="InterPro" id="IPR050223">
    <property type="entry name" value="D-isomer_2-hydroxyacid_DH"/>
</dbReference>
<dbReference type="Pfam" id="PF00389">
    <property type="entry name" value="2-Hacid_dh"/>
    <property type="match status" value="1"/>
</dbReference>
<dbReference type="EMBL" id="FONT01000002">
    <property type="protein sequence ID" value="SFE57576.1"/>
    <property type="molecule type" value="Genomic_DNA"/>
</dbReference>
<evidence type="ECO:0000313" key="12">
    <source>
        <dbReference type="EMBL" id="SFE57576.1"/>
    </source>
</evidence>
<dbReference type="Pfam" id="PF02826">
    <property type="entry name" value="2-Hacid_dh_C"/>
    <property type="match status" value="1"/>
</dbReference>
<evidence type="ECO:0000256" key="7">
    <source>
        <dbReference type="ARBA" id="ARBA00066674"/>
    </source>
</evidence>
<evidence type="ECO:0000256" key="3">
    <source>
        <dbReference type="ARBA" id="ARBA00052239"/>
    </source>
</evidence>
<name>A0A1I2BN48_9BACI</name>
<comment type="similarity">
    <text evidence="5">Belongs to the D-isomer specific 2-hydroxyacid dehydrogenase family. GhrB subfamily.</text>
</comment>
<dbReference type="InterPro" id="IPR029752">
    <property type="entry name" value="D-isomer_DH_CS1"/>
</dbReference>
<evidence type="ECO:0000259" key="10">
    <source>
        <dbReference type="Pfam" id="PF00389"/>
    </source>
</evidence>
<gene>
    <name evidence="12" type="ORF">SAMN05192532_102412</name>
</gene>
<comment type="catalytic activity">
    <reaction evidence="2">
        <text>(R)-glycerate + NAD(+) = 3-hydroxypyruvate + NADH + H(+)</text>
        <dbReference type="Rhea" id="RHEA:17905"/>
        <dbReference type="ChEBI" id="CHEBI:15378"/>
        <dbReference type="ChEBI" id="CHEBI:16659"/>
        <dbReference type="ChEBI" id="CHEBI:17180"/>
        <dbReference type="ChEBI" id="CHEBI:57540"/>
        <dbReference type="ChEBI" id="CHEBI:57945"/>
        <dbReference type="EC" id="1.1.1.81"/>
    </reaction>
</comment>
<dbReference type="GO" id="GO:0005829">
    <property type="term" value="C:cytosol"/>
    <property type="evidence" value="ECO:0007669"/>
    <property type="project" value="TreeGrafter"/>
</dbReference>
<evidence type="ECO:0000256" key="9">
    <source>
        <dbReference type="RuleBase" id="RU003719"/>
    </source>
</evidence>
<dbReference type="GO" id="GO:0051287">
    <property type="term" value="F:NAD binding"/>
    <property type="evidence" value="ECO:0007669"/>
    <property type="project" value="InterPro"/>
</dbReference>
<dbReference type="FunFam" id="3.40.50.720:FF:000026">
    <property type="entry name" value="Glyoxylate/hydroxypyruvate reductase B"/>
    <property type="match status" value="1"/>
</dbReference>
<proteinExistence type="inferred from homology"/>
<sequence>MGQIGVVSGRDAFSRSSIWSIQRKQKAAFFAGPPDPVVAERDASAFLRKRYFYQSYGGEGYMKQKVVAYSRVRKPARELLSEKFDLRHYPYGTDVTDENFKKDLQEAVGYIGLEKTVDDEFLKHAPNVKVVSNVSVGYDNFDIEAITKHGVMATNTPGILDDTVADAIFGLVLATARRIPELDRYVKEGDWTEALPDERFGVDVHHKTLGVIGAGRIGQAIAKRGRFGFDMDILYHNRSQKPDFEEKMDAVYCAELDELLEKSDYVCLMTPATPETQNLMSTEQFKKMKDTAIFINGSRGATVDEDALVEALTNGDILAAGLDVFKEEPVSADHPLLRLENVVTTPHIGSSTGETEDNMSILAAENLIAAVEGKRPPNLINEEVWKKN</sequence>
<dbReference type="SUPFAM" id="SSF51735">
    <property type="entry name" value="NAD(P)-binding Rossmann-fold domains"/>
    <property type="match status" value="1"/>
</dbReference>
<dbReference type="PANTHER" id="PTHR10996:SF283">
    <property type="entry name" value="GLYOXYLATE_HYDROXYPYRUVATE REDUCTASE B"/>
    <property type="match status" value="1"/>
</dbReference>
<evidence type="ECO:0000256" key="8">
    <source>
        <dbReference type="ARBA" id="ARBA00073362"/>
    </source>
</evidence>
<accession>A0A1I2BN48</accession>
<dbReference type="GO" id="GO:0030267">
    <property type="term" value="F:glyoxylate reductase (NADPH) activity"/>
    <property type="evidence" value="ECO:0007669"/>
    <property type="project" value="UniProtKB-EC"/>
</dbReference>
<dbReference type="InterPro" id="IPR006140">
    <property type="entry name" value="D-isomer_DH_NAD-bd"/>
</dbReference>
<reference evidence="12 13" key="1">
    <citation type="submission" date="2016-10" db="EMBL/GenBank/DDBJ databases">
        <authorList>
            <person name="de Groot N.N."/>
        </authorList>
    </citation>
    <scope>NUCLEOTIDE SEQUENCE [LARGE SCALE GENOMIC DNA]</scope>
    <source>
        <strain evidence="12 13">DSM 23995</strain>
    </source>
</reference>
<dbReference type="EC" id="1.1.1.79" evidence="6"/>
<comment type="catalytic activity">
    <reaction evidence="4">
        <text>glycolate + NADP(+) = glyoxylate + NADPH + H(+)</text>
        <dbReference type="Rhea" id="RHEA:10992"/>
        <dbReference type="ChEBI" id="CHEBI:15378"/>
        <dbReference type="ChEBI" id="CHEBI:29805"/>
        <dbReference type="ChEBI" id="CHEBI:36655"/>
        <dbReference type="ChEBI" id="CHEBI:57783"/>
        <dbReference type="ChEBI" id="CHEBI:58349"/>
        <dbReference type="EC" id="1.1.1.79"/>
    </reaction>
</comment>
<evidence type="ECO:0000259" key="11">
    <source>
        <dbReference type="Pfam" id="PF02826"/>
    </source>
</evidence>
<dbReference type="Gene3D" id="3.40.50.720">
    <property type="entry name" value="NAD(P)-binding Rossmann-like Domain"/>
    <property type="match status" value="2"/>
</dbReference>